<sequence length="80" mass="8141">MSVRKPPSDGVARRVPRVGSWSKEDLVLAVVPALLLAGVVGGTALPVPTPTAAGVGSALAALVVAYALFVSPPVDRGRRR</sequence>
<dbReference type="Pfam" id="PF26047">
    <property type="entry name" value="DUF8015"/>
    <property type="match status" value="1"/>
</dbReference>
<proteinExistence type="predicted"/>
<feature type="transmembrane region" description="Helical" evidence="1">
    <location>
        <begin position="51"/>
        <end position="70"/>
    </location>
</feature>
<evidence type="ECO:0000313" key="2">
    <source>
        <dbReference type="EMBL" id="MFC7135619.1"/>
    </source>
</evidence>
<keyword evidence="1" id="KW-0812">Transmembrane</keyword>
<reference evidence="2 3" key="1">
    <citation type="journal article" date="2019" name="Int. J. Syst. Evol. Microbiol.">
        <title>The Global Catalogue of Microorganisms (GCM) 10K type strain sequencing project: providing services to taxonomists for standard genome sequencing and annotation.</title>
        <authorList>
            <consortium name="The Broad Institute Genomics Platform"/>
            <consortium name="The Broad Institute Genome Sequencing Center for Infectious Disease"/>
            <person name="Wu L."/>
            <person name="Ma J."/>
        </authorList>
    </citation>
    <scope>NUCLEOTIDE SEQUENCE [LARGE SCALE GENOMIC DNA]</scope>
    <source>
        <strain evidence="2 3">DT92</strain>
    </source>
</reference>
<evidence type="ECO:0000313" key="3">
    <source>
        <dbReference type="Proteomes" id="UP001596368"/>
    </source>
</evidence>
<keyword evidence="1" id="KW-1133">Transmembrane helix</keyword>
<protein>
    <submittedName>
        <fullName evidence="2">Uncharacterized protein</fullName>
    </submittedName>
</protein>
<feature type="transmembrane region" description="Helical" evidence="1">
    <location>
        <begin position="26"/>
        <end position="45"/>
    </location>
</feature>
<dbReference type="EMBL" id="JBHSZG010000001">
    <property type="protein sequence ID" value="MFC7135619.1"/>
    <property type="molecule type" value="Genomic_DNA"/>
</dbReference>
<dbReference type="AlphaFoldDB" id="A0ABD5XPM7"/>
<organism evidence="2 3">
    <name type="scientific">Halobaculum litoreum</name>
    <dbReference type="NCBI Taxonomy" id="3031998"/>
    <lineage>
        <taxon>Archaea</taxon>
        <taxon>Methanobacteriati</taxon>
        <taxon>Methanobacteriota</taxon>
        <taxon>Stenosarchaea group</taxon>
        <taxon>Halobacteria</taxon>
        <taxon>Halobacteriales</taxon>
        <taxon>Haloferacaceae</taxon>
        <taxon>Halobaculum</taxon>
    </lineage>
</organism>
<comment type="caution">
    <text evidence="2">The sequence shown here is derived from an EMBL/GenBank/DDBJ whole genome shotgun (WGS) entry which is preliminary data.</text>
</comment>
<evidence type="ECO:0000256" key="1">
    <source>
        <dbReference type="SAM" id="Phobius"/>
    </source>
</evidence>
<gene>
    <name evidence="2" type="ORF">ACFQRB_01350</name>
</gene>
<dbReference type="InterPro" id="IPR058328">
    <property type="entry name" value="DUF8015"/>
</dbReference>
<keyword evidence="1" id="KW-0472">Membrane</keyword>
<keyword evidence="3" id="KW-1185">Reference proteome</keyword>
<accession>A0ABD5XPM7</accession>
<name>A0ABD5XPM7_9EURY</name>
<dbReference type="Proteomes" id="UP001596368">
    <property type="component" value="Unassembled WGS sequence"/>
</dbReference>